<organism evidence="2 3">
    <name type="scientific">Molorchus minor</name>
    <dbReference type="NCBI Taxonomy" id="1323400"/>
    <lineage>
        <taxon>Eukaryota</taxon>
        <taxon>Metazoa</taxon>
        <taxon>Ecdysozoa</taxon>
        <taxon>Arthropoda</taxon>
        <taxon>Hexapoda</taxon>
        <taxon>Insecta</taxon>
        <taxon>Pterygota</taxon>
        <taxon>Neoptera</taxon>
        <taxon>Endopterygota</taxon>
        <taxon>Coleoptera</taxon>
        <taxon>Polyphaga</taxon>
        <taxon>Cucujiformia</taxon>
        <taxon>Chrysomeloidea</taxon>
        <taxon>Cerambycidae</taxon>
        <taxon>Lamiinae</taxon>
        <taxon>Monochamini</taxon>
        <taxon>Molorchus</taxon>
    </lineage>
</organism>
<sequence>MGVKFDRWTFLKLIEVALVVVCLVFKRVTDDEASRLFLYLQKLSREWSLLNNVTWSRVGAAVADATYGGYLIITAALFFGKLFGELPTQKRITEFILLGVGAALFIALDSVPPDLVDNAAIIWGGPKAKVPLPIQSAQRRTSRSKPTEPKSFIQQVHDIEKQIEDSEKKQLDSFDPKKSKQHKHNGLQNGRGRQNGQVSEMENTKNVKGYQQMRDEFPRNYSIYGKDVVDGNETDDTEIRLPPKMDKIEPHSPVWGHIRKGQYGKYAIVTPPIVFPKPKERQEERPPSGPGEPGYVQYTAQHWGETATKTPRHSPTEV</sequence>
<feature type="compositionally biased region" description="Low complexity" evidence="1">
    <location>
        <begin position="186"/>
        <end position="197"/>
    </location>
</feature>
<proteinExistence type="predicted"/>
<comment type="caution">
    <text evidence="2">The sequence shown here is derived from an EMBL/GenBank/DDBJ whole genome shotgun (WGS) entry which is preliminary data.</text>
</comment>
<feature type="compositionally biased region" description="Basic and acidic residues" evidence="1">
    <location>
        <begin position="166"/>
        <end position="178"/>
    </location>
</feature>
<reference evidence="2" key="1">
    <citation type="journal article" date="2023" name="Insect Mol. Biol.">
        <title>Genome sequencing provides insights into the evolution of gene families encoding plant cell wall-degrading enzymes in longhorned beetles.</title>
        <authorList>
            <person name="Shin N.R."/>
            <person name="Okamura Y."/>
            <person name="Kirsch R."/>
            <person name="Pauchet Y."/>
        </authorList>
    </citation>
    <scope>NUCLEOTIDE SEQUENCE</scope>
    <source>
        <strain evidence="2">MMC_N1</strain>
    </source>
</reference>
<evidence type="ECO:0000313" key="3">
    <source>
        <dbReference type="Proteomes" id="UP001162164"/>
    </source>
</evidence>
<feature type="region of interest" description="Disordered" evidence="1">
    <location>
        <begin position="133"/>
        <end position="154"/>
    </location>
</feature>
<name>A0ABQ9JPY6_9CUCU</name>
<evidence type="ECO:0000256" key="1">
    <source>
        <dbReference type="SAM" id="MobiDB-lite"/>
    </source>
</evidence>
<feature type="region of interest" description="Disordered" evidence="1">
    <location>
        <begin position="274"/>
        <end position="318"/>
    </location>
</feature>
<protein>
    <submittedName>
        <fullName evidence="2">Uncharacterized protein</fullName>
    </submittedName>
</protein>
<accession>A0ABQ9JPY6</accession>
<dbReference type="EMBL" id="JAPWTJ010000284">
    <property type="protein sequence ID" value="KAJ8980130.1"/>
    <property type="molecule type" value="Genomic_DNA"/>
</dbReference>
<feature type="region of interest" description="Disordered" evidence="1">
    <location>
        <begin position="166"/>
        <end position="206"/>
    </location>
</feature>
<feature type="compositionally biased region" description="Basic and acidic residues" evidence="1">
    <location>
        <begin position="277"/>
        <end position="286"/>
    </location>
</feature>
<keyword evidence="3" id="KW-1185">Reference proteome</keyword>
<evidence type="ECO:0000313" key="2">
    <source>
        <dbReference type="EMBL" id="KAJ8980130.1"/>
    </source>
</evidence>
<gene>
    <name evidence="2" type="ORF">NQ317_009189</name>
</gene>
<dbReference type="Proteomes" id="UP001162164">
    <property type="component" value="Unassembled WGS sequence"/>
</dbReference>